<evidence type="ECO:0000256" key="1">
    <source>
        <dbReference type="ARBA" id="ARBA00004167"/>
    </source>
</evidence>
<feature type="domain" description="Translocation and assembly module TamB C-terminal" evidence="5">
    <location>
        <begin position="921"/>
        <end position="1255"/>
    </location>
</feature>
<dbReference type="Pfam" id="PF04357">
    <property type="entry name" value="TamB"/>
    <property type="match status" value="1"/>
</dbReference>
<sequence length="1256" mass="137695">MIRFLFRFGKYSFITICALLLVSASVLAFTLLSPAGLKLALWGAEKFVPTLQIGPSEGALGRSFVLTDVRYKDPVTQVAIRLNRVALDVDSHCFLQPALCVNSLTVNGADIELSGGKPEPEAAELPGTPVRQTDFILPVPVTLSRIELNDVQVSTPQATVVWQTFAGGLHLHRDQLRITQVNWHKIDVTLTQHDVQPSAKAKTSPTTPVQDISLPEIWIPLHIRMPEFHLSQLTLHQPEKQLIDRLDLAVSAFHHDVRLKKLDLNTPQVDVRMKGHLELNRHYPLDLQLDTLLKASQLSGQSVSVTAKGSLQQLESNISLDGKITGEMKVKVAPLSASEHFPFRVEVNHLSGGWPPAGAPAYQFGLGHLVIQGNTEKYQVQGDGQVNGQDIPETDFKLSGAGTKTQFDLAQLELGLLNGQVSGQSTINWQDGFSIHSDIQLSHVEPQTQWPEYPGQLDGTFRFEASMIDPAWSVAVSQMNVTGKLRQYPLQVTGSFQASGDSKSQAVKVDVPGLNLSHGPNYLVAQGSVDQQLNMDVGIHFPDLSKSVGALSGQVQGEVKLTGQLSAPDLSMELSGRHIHWQNLFSTRTVRLKGHLQSDPEIQGEMNVQLLEGKYQNDRIDSARLNIHGTQDKHQAALTLKTSLGDGVFRLSGGVSDNWKQWQGKLTEVNLSAKKQSVVLEKPTGIFLDSESKQVRIQAHCWLNKQAHLCLDQDAEVSAEAGQLKFSLNHLRLQQLATLLPEDISLSGDVNGNGVVTWQQGLSPELTMQAGVKSGKFTKMEQSRPVTVQWQTFGVQAHVKDQRLSLNTLLDLSQNGHLKMSLDIPDVSQADKKIQGDIEVHQVSLDFLKGFLGEYNDFHTVVNSRLKLKGEMLHPQIYGDLRMDEMRVKGQMTPVDIRQGKIRVTLHGYQADWLADVKTPDGKLSLEGKGDWKSPDNWKIFSHLYFDSVQINMLPMVRLKAVPDIKLTMSPKSASVTGKVSLPEGEIKIDQLPSGAIKVSDDQVILDESGSPRQEKGALPFRLNTNLSVELGDELSIAAFGLKGRLQGKLNVSQRDQSPFIHGEVNILDGSYRSFGQDLLIQQGKILMNGPADQPYVSITAIRNPEQIEDEVTAGIQVTGPADNPVVTVFSDPAMPQANALSYLLRGKNLTSDSGGHTVTSSLIGLTLAQSGKLVGELGQAFGVQDLELDTNGAGDGTQVTVSGYILPGLQVKYGVGIFNSVGEFTVRYRLMKDLYLEAVSGLTSTVDLLYQFEFD</sequence>
<dbReference type="RefSeq" id="WP_073579755.1">
    <property type="nucleotide sequence ID" value="NZ_AP024897.1"/>
</dbReference>
<evidence type="ECO:0000256" key="2">
    <source>
        <dbReference type="ARBA" id="ARBA00022692"/>
    </source>
</evidence>
<reference evidence="7" key="1">
    <citation type="submission" date="2016-12" db="EMBL/GenBank/DDBJ databases">
        <authorList>
            <person name="Rodrigo-Torres L."/>
            <person name="Arahal R.D."/>
            <person name="Lucena T."/>
        </authorList>
    </citation>
    <scope>NUCLEOTIDE SEQUENCE [LARGE SCALE GENOMIC DNA]</scope>
</reference>
<dbReference type="PANTHER" id="PTHR36985">
    <property type="entry name" value="TRANSLOCATION AND ASSEMBLY MODULE SUBUNIT TAMB"/>
    <property type="match status" value="1"/>
</dbReference>
<dbReference type="PANTHER" id="PTHR36985:SF1">
    <property type="entry name" value="TRANSLOCATION AND ASSEMBLY MODULE SUBUNIT TAMB"/>
    <property type="match status" value="1"/>
</dbReference>
<dbReference type="STRING" id="1117707.VQ7734_00567"/>
<keyword evidence="4" id="KW-0472">Membrane</keyword>
<dbReference type="AlphaFoldDB" id="A0A1M7YQG9"/>
<dbReference type="GO" id="GO:0005886">
    <property type="term" value="C:plasma membrane"/>
    <property type="evidence" value="ECO:0007669"/>
    <property type="project" value="InterPro"/>
</dbReference>
<dbReference type="OrthoDB" id="5555605at2"/>
<dbReference type="InterPro" id="IPR007452">
    <property type="entry name" value="TamB_C"/>
</dbReference>
<proteinExistence type="predicted"/>
<dbReference type="GO" id="GO:0097347">
    <property type="term" value="C:TAM protein secretion complex"/>
    <property type="evidence" value="ECO:0007669"/>
    <property type="project" value="TreeGrafter"/>
</dbReference>
<gene>
    <name evidence="6" type="primary">tamB</name>
    <name evidence="6" type="ORF">VQ7734_00567</name>
</gene>
<evidence type="ECO:0000256" key="4">
    <source>
        <dbReference type="ARBA" id="ARBA00023136"/>
    </source>
</evidence>
<evidence type="ECO:0000313" key="6">
    <source>
        <dbReference type="EMBL" id="SHO54849.1"/>
    </source>
</evidence>
<keyword evidence="3" id="KW-1133">Transmembrane helix</keyword>
<dbReference type="GO" id="GO:0009306">
    <property type="term" value="P:protein secretion"/>
    <property type="evidence" value="ECO:0007669"/>
    <property type="project" value="InterPro"/>
</dbReference>
<organism evidence="6 7">
    <name type="scientific">Vibrio quintilis</name>
    <dbReference type="NCBI Taxonomy" id="1117707"/>
    <lineage>
        <taxon>Bacteria</taxon>
        <taxon>Pseudomonadati</taxon>
        <taxon>Pseudomonadota</taxon>
        <taxon>Gammaproteobacteria</taxon>
        <taxon>Vibrionales</taxon>
        <taxon>Vibrionaceae</taxon>
        <taxon>Vibrio</taxon>
    </lineage>
</organism>
<keyword evidence="2" id="KW-0812">Transmembrane</keyword>
<protein>
    <submittedName>
        <fullName evidence="6">Translocation and assembly module TamB</fullName>
    </submittedName>
</protein>
<evidence type="ECO:0000313" key="7">
    <source>
        <dbReference type="Proteomes" id="UP000184600"/>
    </source>
</evidence>
<comment type="subcellular location">
    <subcellularLocation>
        <location evidence="1">Membrane</location>
        <topology evidence="1">Single-pass membrane protein</topology>
    </subcellularLocation>
</comment>
<keyword evidence="7" id="KW-1185">Reference proteome</keyword>
<accession>A0A1M7YQG9</accession>
<dbReference type="EMBL" id="FRFG01000008">
    <property type="protein sequence ID" value="SHO54849.1"/>
    <property type="molecule type" value="Genomic_DNA"/>
</dbReference>
<evidence type="ECO:0000256" key="3">
    <source>
        <dbReference type="ARBA" id="ARBA00022989"/>
    </source>
</evidence>
<name>A0A1M7YQG9_9VIBR</name>
<evidence type="ECO:0000259" key="5">
    <source>
        <dbReference type="Pfam" id="PF04357"/>
    </source>
</evidence>
<dbReference type="Proteomes" id="UP000184600">
    <property type="component" value="Unassembled WGS sequence"/>
</dbReference>